<dbReference type="GO" id="GO:0005634">
    <property type="term" value="C:nucleus"/>
    <property type="evidence" value="ECO:0007669"/>
    <property type="project" value="TreeGrafter"/>
</dbReference>
<dbReference type="PROSITE" id="PS50020">
    <property type="entry name" value="WW_DOMAIN_2"/>
    <property type="match status" value="1"/>
</dbReference>
<dbReference type="Gene3D" id="3.40.50.150">
    <property type="entry name" value="Vaccinia Virus protein VP39"/>
    <property type="match status" value="1"/>
</dbReference>
<comment type="catalytic activity">
    <reaction evidence="6">
        <text>a 5'-end (N(7)-methyl 5'-triphosphoguanosine)-ribonucleoside in snRNA + S-adenosyl-L-methionine = a 5'-end (N(2),N(7)-dimethyl 5'-triphosphoguanosine)-ribonucleoside in snRNA + S-adenosyl-L-homocysteine + H(+)</text>
        <dbReference type="Rhea" id="RHEA:78471"/>
        <dbReference type="Rhea" id="RHEA-COMP:19085"/>
        <dbReference type="Rhea" id="RHEA-COMP:19087"/>
        <dbReference type="ChEBI" id="CHEBI:15378"/>
        <dbReference type="ChEBI" id="CHEBI:57856"/>
        <dbReference type="ChEBI" id="CHEBI:59789"/>
        <dbReference type="ChEBI" id="CHEBI:156461"/>
        <dbReference type="ChEBI" id="CHEBI:172880"/>
    </reaction>
    <physiologicalReaction direction="left-to-right" evidence="6">
        <dbReference type="Rhea" id="RHEA:78472"/>
    </physiologicalReaction>
</comment>
<reference evidence="10" key="3">
    <citation type="journal article" date="2017" name="Nature">
        <title>Genome sequence of the progenitor of the wheat D genome Aegilops tauschii.</title>
        <authorList>
            <person name="Luo M.C."/>
            <person name="Gu Y.Q."/>
            <person name="Puiu D."/>
            <person name="Wang H."/>
            <person name="Twardziok S.O."/>
            <person name="Deal K.R."/>
            <person name="Huo N."/>
            <person name="Zhu T."/>
            <person name="Wang L."/>
            <person name="Wang Y."/>
            <person name="McGuire P.E."/>
            <person name="Liu S."/>
            <person name="Long H."/>
            <person name="Ramasamy R.K."/>
            <person name="Rodriguez J.C."/>
            <person name="Van S.L."/>
            <person name="Yuan L."/>
            <person name="Wang Z."/>
            <person name="Xia Z."/>
            <person name="Xiao L."/>
            <person name="Anderson O.D."/>
            <person name="Ouyang S."/>
            <person name="Liang Y."/>
            <person name="Zimin A.V."/>
            <person name="Pertea G."/>
            <person name="Qi P."/>
            <person name="Bennetzen J.L."/>
            <person name="Dai X."/>
            <person name="Dawson M.W."/>
            <person name="Muller H.G."/>
            <person name="Kugler K."/>
            <person name="Rivarola-Duarte L."/>
            <person name="Spannagl M."/>
            <person name="Mayer K.F.X."/>
            <person name="Lu F.H."/>
            <person name="Bevan M.W."/>
            <person name="Leroy P."/>
            <person name="Li P."/>
            <person name="You F.M."/>
            <person name="Sun Q."/>
            <person name="Liu Z."/>
            <person name="Lyons E."/>
            <person name="Wicker T."/>
            <person name="Salzberg S.L."/>
            <person name="Devos K.M."/>
            <person name="Dvorak J."/>
        </authorList>
    </citation>
    <scope>NUCLEOTIDE SEQUENCE [LARGE SCALE GENOMIC DNA]</scope>
    <source>
        <strain evidence="10">cv. AL8/78</strain>
    </source>
</reference>
<feature type="compositionally biased region" description="Low complexity" evidence="8">
    <location>
        <begin position="85"/>
        <end position="97"/>
    </location>
</feature>
<feature type="region of interest" description="Disordered" evidence="8">
    <location>
        <begin position="132"/>
        <end position="153"/>
    </location>
</feature>
<feature type="domain" description="WW" evidence="9">
    <location>
        <begin position="364"/>
        <end position="392"/>
    </location>
</feature>
<feature type="compositionally biased region" description="Basic residues" evidence="8">
    <location>
        <begin position="179"/>
        <end position="192"/>
    </location>
</feature>
<reference evidence="10" key="5">
    <citation type="journal article" date="2021" name="G3 (Bethesda)">
        <title>Aegilops tauschii genome assembly Aet v5.0 features greater sequence contiguity and improved annotation.</title>
        <authorList>
            <person name="Wang L."/>
            <person name="Zhu T."/>
            <person name="Rodriguez J.C."/>
            <person name="Deal K.R."/>
            <person name="Dubcovsky J."/>
            <person name="McGuire P.E."/>
            <person name="Lux T."/>
            <person name="Spannagl M."/>
            <person name="Mayer K.F.X."/>
            <person name="Baldrich P."/>
            <person name="Meyers B.C."/>
            <person name="Huo N."/>
            <person name="Gu Y.Q."/>
            <person name="Zhou H."/>
            <person name="Devos K.M."/>
            <person name="Bennetzen J.L."/>
            <person name="Unver T."/>
            <person name="Budak H."/>
            <person name="Gulick P.J."/>
            <person name="Galiba G."/>
            <person name="Kalapos B."/>
            <person name="Nelson D.R."/>
            <person name="Li P."/>
            <person name="You F.M."/>
            <person name="Luo M.C."/>
            <person name="Dvorak J."/>
        </authorList>
    </citation>
    <scope>NUCLEOTIDE SEQUENCE [LARGE SCALE GENOMIC DNA]</scope>
    <source>
        <strain evidence="10">cv. AL8/78</strain>
    </source>
</reference>
<keyword evidence="11" id="KW-1185">Reference proteome</keyword>
<dbReference type="InterPro" id="IPR001202">
    <property type="entry name" value="WW_dom"/>
</dbReference>
<evidence type="ECO:0000256" key="2">
    <source>
        <dbReference type="ARBA" id="ARBA00025783"/>
    </source>
</evidence>
<dbReference type="SUPFAM" id="SSF51045">
    <property type="entry name" value="WW domain"/>
    <property type="match status" value="1"/>
</dbReference>
<dbReference type="PANTHER" id="PTHR14741:SF32">
    <property type="entry name" value="TRIMETHYLGUANOSINE SYNTHASE"/>
    <property type="match status" value="1"/>
</dbReference>
<dbReference type="GO" id="GO:0071164">
    <property type="term" value="F:RNA cap trimethylguanosine synthase activity"/>
    <property type="evidence" value="ECO:0007669"/>
    <property type="project" value="TreeGrafter"/>
</dbReference>
<reference evidence="11" key="2">
    <citation type="journal article" date="2017" name="Nat. Plants">
        <title>The Aegilops tauschii genome reveals multiple impacts of transposons.</title>
        <authorList>
            <person name="Zhao G."/>
            <person name="Zou C."/>
            <person name="Li K."/>
            <person name="Wang K."/>
            <person name="Li T."/>
            <person name="Gao L."/>
            <person name="Zhang X."/>
            <person name="Wang H."/>
            <person name="Yang Z."/>
            <person name="Liu X."/>
            <person name="Jiang W."/>
            <person name="Mao L."/>
            <person name="Kong X."/>
            <person name="Jiao Y."/>
            <person name="Jia J."/>
        </authorList>
    </citation>
    <scope>NUCLEOTIDE SEQUENCE [LARGE SCALE GENOMIC DNA]</scope>
    <source>
        <strain evidence="11">cv. AL8/78</strain>
    </source>
</reference>
<sequence length="777" mass="86105">ATSILCRELSHGHGHGHGESSSHPILLLKRIQRGAHNDERSHMAATAAEEPQEPRRDVDGELSGAPAVGLDPGLGSWDAAPAREPVPTEMPPAAAAESSSITKLGRLLRLTEVHLWDDFYAKPHDWRATDTAGCTGSQTAKTRNKAAKQTDEDHSFVEDMELASLMGSLGLPVSFITRKEKKKTPAKGKHQGRQASYEAASTPMDDNVRTCTNSEELEHIQESMDCMEQANSCVTSRAAAGYSEVYHGDVDKTLGEESVNQCEPNDNMSSPVKSGSPVQENQAVDSFLQLNKVMLGQNCVDNESIMSCAELCHEEKSSEREDKISGETPPMSHDNNDPCPAEPSPVNNHVENSGSDFYYECGDWQVLWDQFYSRYYYYNIQTQESTWDPPQGLEDFVSYCSTYSSQGIDEQVSQLTSTLVEEHNKINTKLDKSSGVLSCVKHYISQPDEDAVQYGANASPCDNGETTFDQAGDDSHLDEQRHDLYSEAQSLSDIPDKESIYPSVIATIDEVQDGENMQNDSSVAEVLEVNQEATTTKKKKRVRRSQSSHSCQDLAENISNDIAKYWNQRYSLFSLFDSGIKMDEEGWFSVTPEPIAKHHASRVGAGILIDCFTGVGGNTIQFATKCKHVVAVDIDPQKIDCAQHNATVYGVNDHIDFIIGDFIHIAPHLKGETVFMSPPWGGPDYAKVDVYDIKTMLKPCDGYHLFKVATAIASRVVMFLPRNSDLDQLADMCLSIDPPWAVEVEKNYLNGKLKAITAYFDKQDSIDENCIFREQHR</sequence>
<dbReference type="Pfam" id="PF00397">
    <property type="entry name" value="WW"/>
    <property type="match status" value="1"/>
</dbReference>
<evidence type="ECO:0000256" key="7">
    <source>
        <dbReference type="ARBA" id="ARBA00049790"/>
    </source>
</evidence>
<evidence type="ECO:0000256" key="3">
    <source>
        <dbReference type="ARBA" id="ARBA00047418"/>
    </source>
</evidence>
<dbReference type="AlphaFoldDB" id="A0A453A333"/>
<feature type="region of interest" description="Disordered" evidence="8">
    <location>
        <begin position="179"/>
        <end position="208"/>
    </location>
</feature>
<feature type="region of interest" description="Disordered" evidence="8">
    <location>
        <begin position="317"/>
        <end position="348"/>
    </location>
</feature>
<feature type="compositionally biased region" description="Polar residues" evidence="8">
    <location>
        <begin position="132"/>
        <end position="141"/>
    </location>
</feature>
<reference evidence="10" key="4">
    <citation type="submission" date="2019-03" db="UniProtKB">
        <authorList>
            <consortium name="EnsemblPlants"/>
        </authorList>
    </citation>
    <scope>IDENTIFICATION</scope>
</reference>
<dbReference type="InterPro" id="IPR019012">
    <property type="entry name" value="RNA_cap_Gua-N2-MeTrfase"/>
</dbReference>
<feature type="region of interest" description="Disordered" evidence="8">
    <location>
        <begin position="37"/>
        <end position="97"/>
    </location>
</feature>
<evidence type="ECO:0000256" key="8">
    <source>
        <dbReference type="SAM" id="MobiDB-lite"/>
    </source>
</evidence>
<evidence type="ECO:0000259" key="9">
    <source>
        <dbReference type="PROSITE" id="PS50020"/>
    </source>
</evidence>
<dbReference type="EnsemblPlants" id="AET1Gv21018700.1">
    <property type="protein sequence ID" value="AET1Gv21018700.1"/>
    <property type="gene ID" value="AET1Gv21018700"/>
</dbReference>
<dbReference type="InterPro" id="IPR036020">
    <property type="entry name" value="WW_dom_sf"/>
</dbReference>
<comment type="catalytic activity">
    <reaction evidence="3">
        <text>a 5'-end (N(2),N(7)-dimethyl 5'-triphosphoguanosine)-ribonucleoside in snoRNA + S-adenosyl-L-methionine = a 5'-end (N(2),N(2),N(7)-trimethyl 5'-triphosphoguanosine)-ribonucleoside in snoRNA + S-adenosyl-L-homocysteine + H(+)</text>
        <dbReference type="Rhea" id="RHEA:78507"/>
        <dbReference type="Rhea" id="RHEA-COMP:19088"/>
        <dbReference type="Rhea" id="RHEA-COMP:19090"/>
        <dbReference type="ChEBI" id="CHEBI:15378"/>
        <dbReference type="ChEBI" id="CHEBI:57856"/>
        <dbReference type="ChEBI" id="CHEBI:59789"/>
        <dbReference type="ChEBI" id="CHEBI:167623"/>
        <dbReference type="ChEBI" id="CHEBI:172880"/>
    </reaction>
    <physiologicalReaction direction="left-to-right" evidence="3">
        <dbReference type="Rhea" id="RHEA:78508"/>
    </physiologicalReaction>
</comment>
<dbReference type="FunFam" id="3.40.50.150:FF:000305">
    <property type="entry name" value="S-adenosyl-L-methionine-dependent methyltransferase superfamily protein"/>
    <property type="match status" value="1"/>
</dbReference>
<evidence type="ECO:0000313" key="11">
    <source>
        <dbReference type="Proteomes" id="UP000015105"/>
    </source>
</evidence>
<dbReference type="Proteomes" id="UP000015105">
    <property type="component" value="Chromosome 1D"/>
</dbReference>
<comment type="catalytic activity">
    <reaction evidence="4">
        <text>a 5'-end (N(7)-methyl 5'-triphosphoguanosine)-ribonucleoside in snoRNA + S-adenosyl-L-methionine = a 5'-end (N(2),N(7)-dimethyl 5'-triphosphoguanosine)-ribonucleoside in snoRNA + S-adenosyl-L-homocysteine + H(+)</text>
        <dbReference type="Rhea" id="RHEA:78475"/>
        <dbReference type="Rhea" id="RHEA-COMP:19086"/>
        <dbReference type="Rhea" id="RHEA-COMP:19088"/>
        <dbReference type="ChEBI" id="CHEBI:15378"/>
        <dbReference type="ChEBI" id="CHEBI:57856"/>
        <dbReference type="ChEBI" id="CHEBI:59789"/>
        <dbReference type="ChEBI" id="CHEBI:156461"/>
        <dbReference type="ChEBI" id="CHEBI:172880"/>
    </reaction>
    <physiologicalReaction direction="left-to-right" evidence="4">
        <dbReference type="Rhea" id="RHEA:78476"/>
    </physiologicalReaction>
</comment>
<dbReference type="STRING" id="200361.A0A453A333"/>
<evidence type="ECO:0000256" key="6">
    <source>
        <dbReference type="ARBA" id="ARBA00049075"/>
    </source>
</evidence>
<reference evidence="11" key="1">
    <citation type="journal article" date="2014" name="Science">
        <title>Ancient hybridizations among the ancestral genomes of bread wheat.</title>
        <authorList>
            <consortium name="International Wheat Genome Sequencing Consortium,"/>
            <person name="Marcussen T."/>
            <person name="Sandve S.R."/>
            <person name="Heier L."/>
            <person name="Spannagl M."/>
            <person name="Pfeifer M."/>
            <person name="Jakobsen K.S."/>
            <person name="Wulff B.B."/>
            <person name="Steuernagel B."/>
            <person name="Mayer K.F."/>
            <person name="Olsen O.A."/>
        </authorList>
    </citation>
    <scope>NUCLEOTIDE SEQUENCE [LARGE SCALE GENOMIC DNA]</scope>
    <source>
        <strain evidence="11">cv. AL8/78</strain>
    </source>
</reference>
<dbReference type="Gramene" id="AET1Gv21018700.1">
    <property type="protein sequence ID" value="AET1Gv21018700.1"/>
    <property type="gene ID" value="AET1Gv21018700"/>
</dbReference>
<dbReference type="SUPFAM" id="SSF53335">
    <property type="entry name" value="S-adenosyl-L-methionine-dependent methyltransferases"/>
    <property type="match status" value="1"/>
</dbReference>
<evidence type="ECO:0000256" key="4">
    <source>
        <dbReference type="ARBA" id="ARBA00048740"/>
    </source>
</evidence>
<dbReference type="Gene3D" id="2.20.70.10">
    <property type="match status" value="1"/>
</dbReference>
<evidence type="ECO:0000256" key="5">
    <source>
        <dbReference type="ARBA" id="ARBA00048763"/>
    </source>
</evidence>
<proteinExistence type="inferred from homology"/>
<dbReference type="PROSITE" id="PS01159">
    <property type="entry name" value="WW_DOMAIN_1"/>
    <property type="match status" value="1"/>
</dbReference>
<protein>
    <recommendedName>
        <fullName evidence="1">Trimethylguanosine synthase</fullName>
    </recommendedName>
    <alternativeName>
        <fullName evidence="7">Cap-specific guanine-N(2) methyltransferase</fullName>
    </alternativeName>
</protein>
<dbReference type="CDD" id="cd00201">
    <property type="entry name" value="WW"/>
    <property type="match status" value="1"/>
</dbReference>
<dbReference type="PANTHER" id="PTHR14741">
    <property type="entry name" value="S-ADENOSYLMETHIONINE-DEPENDENT METHYLTRANSFERASE RELATED"/>
    <property type="match status" value="1"/>
</dbReference>
<evidence type="ECO:0000313" key="10">
    <source>
        <dbReference type="EnsemblPlants" id="AET1Gv21018700.1"/>
    </source>
</evidence>
<comment type="catalytic activity">
    <reaction evidence="5">
        <text>a 5'-end (N(2),N(7)-dimethyl 5'-triphosphoguanosine)-ribonucleoside in snRNA + S-adenosyl-L-methionine = a 5'-end (N(2),N(2),N(7)-trimethyl 5'-triphosphoguanosine)-ribonucleoside in snRNA + S-adenosyl-L-homocysteine + H(+)</text>
        <dbReference type="Rhea" id="RHEA:78479"/>
        <dbReference type="Rhea" id="RHEA-COMP:19087"/>
        <dbReference type="Rhea" id="RHEA-COMP:19089"/>
        <dbReference type="ChEBI" id="CHEBI:15378"/>
        <dbReference type="ChEBI" id="CHEBI:57856"/>
        <dbReference type="ChEBI" id="CHEBI:59789"/>
        <dbReference type="ChEBI" id="CHEBI:167623"/>
        <dbReference type="ChEBI" id="CHEBI:172880"/>
    </reaction>
    <physiologicalReaction direction="left-to-right" evidence="5">
        <dbReference type="Rhea" id="RHEA:78480"/>
    </physiologicalReaction>
</comment>
<organism evidence="10 11">
    <name type="scientific">Aegilops tauschii subsp. strangulata</name>
    <name type="common">Goatgrass</name>
    <dbReference type="NCBI Taxonomy" id="200361"/>
    <lineage>
        <taxon>Eukaryota</taxon>
        <taxon>Viridiplantae</taxon>
        <taxon>Streptophyta</taxon>
        <taxon>Embryophyta</taxon>
        <taxon>Tracheophyta</taxon>
        <taxon>Spermatophyta</taxon>
        <taxon>Magnoliopsida</taxon>
        <taxon>Liliopsida</taxon>
        <taxon>Poales</taxon>
        <taxon>Poaceae</taxon>
        <taxon>BOP clade</taxon>
        <taxon>Pooideae</taxon>
        <taxon>Triticodae</taxon>
        <taxon>Triticeae</taxon>
        <taxon>Triticinae</taxon>
        <taxon>Aegilops</taxon>
    </lineage>
</organism>
<accession>A0A453A333</accession>
<name>A0A453A333_AEGTS</name>
<dbReference type="InterPro" id="IPR029063">
    <property type="entry name" value="SAM-dependent_MTases_sf"/>
</dbReference>
<comment type="similarity">
    <text evidence="2">Belongs to the methyltransferase superfamily. Trimethylguanosine synthase family.</text>
</comment>
<dbReference type="CDD" id="cd02440">
    <property type="entry name" value="AdoMet_MTases"/>
    <property type="match status" value="1"/>
</dbReference>
<evidence type="ECO:0000256" key="1">
    <source>
        <dbReference type="ARBA" id="ARBA00018517"/>
    </source>
</evidence>
<dbReference type="Pfam" id="PF09445">
    <property type="entry name" value="Methyltransf_15"/>
    <property type="match status" value="1"/>
</dbReference>